<feature type="compositionally biased region" description="Basic and acidic residues" evidence="1">
    <location>
        <begin position="62"/>
        <end position="71"/>
    </location>
</feature>
<keyword evidence="2" id="KW-0732">Signal</keyword>
<evidence type="ECO:0000256" key="2">
    <source>
        <dbReference type="SAM" id="SignalP"/>
    </source>
</evidence>
<dbReference type="EMBL" id="JAULJE010000011">
    <property type="protein sequence ID" value="KAK1337364.1"/>
    <property type="molecule type" value="Genomic_DNA"/>
</dbReference>
<evidence type="ECO:0000313" key="3">
    <source>
        <dbReference type="EMBL" id="KAK1337364.1"/>
    </source>
</evidence>
<evidence type="ECO:0000313" key="4">
    <source>
        <dbReference type="Proteomes" id="UP001177744"/>
    </source>
</evidence>
<keyword evidence="4" id="KW-1185">Reference proteome</keyword>
<dbReference type="Proteomes" id="UP001177744">
    <property type="component" value="Unassembled WGS sequence"/>
</dbReference>
<gene>
    <name evidence="3" type="ORF">QTO34_001990</name>
</gene>
<evidence type="ECO:0000256" key="1">
    <source>
        <dbReference type="SAM" id="MobiDB-lite"/>
    </source>
</evidence>
<sequence>MKLLLLTVAALLLLSLLTPGRSPFRAGWSGHRHQQVQISATPSLLPGSMARRPSTMRGHGRGGQEKQEEQRTVVTLSQNSPQNTLAE</sequence>
<reference evidence="3" key="1">
    <citation type="submission" date="2023-06" db="EMBL/GenBank/DDBJ databases">
        <title>Reference genome for the Northern bat (Eptesicus nilssonii), a most northern bat species.</title>
        <authorList>
            <person name="Laine V.N."/>
            <person name="Pulliainen A.T."/>
            <person name="Lilley T.M."/>
        </authorList>
    </citation>
    <scope>NUCLEOTIDE SEQUENCE</scope>
    <source>
        <strain evidence="3">BLF_Eptnil</strain>
        <tissue evidence="3">Kidney</tissue>
    </source>
</reference>
<proteinExistence type="predicted"/>
<feature type="chain" id="PRO_5041407809" evidence="2">
    <location>
        <begin position="21"/>
        <end position="87"/>
    </location>
</feature>
<accession>A0AA40LN05</accession>
<feature type="region of interest" description="Disordered" evidence="1">
    <location>
        <begin position="35"/>
        <end position="87"/>
    </location>
</feature>
<feature type="compositionally biased region" description="Polar residues" evidence="1">
    <location>
        <begin position="72"/>
        <end position="87"/>
    </location>
</feature>
<comment type="caution">
    <text evidence="3">The sequence shown here is derived from an EMBL/GenBank/DDBJ whole genome shotgun (WGS) entry which is preliminary data.</text>
</comment>
<protein>
    <submittedName>
        <fullName evidence="3">Uncharacterized protein</fullName>
    </submittedName>
</protein>
<dbReference type="AlphaFoldDB" id="A0AA40LN05"/>
<feature type="signal peptide" evidence="2">
    <location>
        <begin position="1"/>
        <end position="20"/>
    </location>
</feature>
<organism evidence="3 4">
    <name type="scientific">Cnephaeus nilssonii</name>
    <name type="common">Northern bat</name>
    <name type="synonym">Eptesicus nilssonii</name>
    <dbReference type="NCBI Taxonomy" id="3371016"/>
    <lineage>
        <taxon>Eukaryota</taxon>
        <taxon>Metazoa</taxon>
        <taxon>Chordata</taxon>
        <taxon>Craniata</taxon>
        <taxon>Vertebrata</taxon>
        <taxon>Euteleostomi</taxon>
        <taxon>Mammalia</taxon>
        <taxon>Eutheria</taxon>
        <taxon>Laurasiatheria</taxon>
        <taxon>Chiroptera</taxon>
        <taxon>Yangochiroptera</taxon>
        <taxon>Vespertilionidae</taxon>
        <taxon>Cnephaeus</taxon>
    </lineage>
</organism>
<name>A0AA40LN05_CNENI</name>